<evidence type="ECO:0000313" key="2">
    <source>
        <dbReference type="Proteomes" id="UP000076858"/>
    </source>
</evidence>
<organism evidence="1 2">
    <name type="scientific">Daphnia magna</name>
    <dbReference type="NCBI Taxonomy" id="35525"/>
    <lineage>
        <taxon>Eukaryota</taxon>
        <taxon>Metazoa</taxon>
        <taxon>Ecdysozoa</taxon>
        <taxon>Arthropoda</taxon>
        <taxon>Crustacea</taxon>
        <taxon>Branchiopoda</taxon>
        <taxon>Diplostraca</taxon>
        <taxon>Cladocera</taxon>
        <taxon>Anomopoda</taxon>
        <taxon>Daphniidae</taxon>
        <taxon>Daphnia</taxon>
    </lineage>
</organism>
<evidence type="ECO:0000313" key="1">
    <source>
        <dbReference type="EMBL" id="KZS12782.1"/>
    </source>
</evidence>
<dbReference type="AlphaFoldDB" id="A0A162C8J0"/>
<dbReference type="Proteomes" id="UP000076858">
    <property type="component" value="Unassembled WGS sequence"/>
</dbReference>
<dbReference type="EMBL" id="LRGB01001348">
    <property type="protein sequence ID" value="KZS12782.1"/>
    <property type="molecule type" value="Genomic_DNA"/>
</dbReference>
<gene>
    <name evidence="1" type="ORF">APZ42_022050</name>
</gene>
<keyword evidence="2" id="KW-1185">Reference proteome</keyword>
<name>A0A162C8J0_9CRUS</name>
<protein>
    <submittedName>
        <fullName evidence="1">Uncharacterized protein</fullName>
    </submittedName>
</protein>
<proteinExistence type="predicted"/>
<comment type="caution">
    <text evidence="1">The sequence shown here is derived from an EMBL/GenBank/DDBJ whole genome shotgun (WGS) entry which is preliminary data.</text>
</comment>
<sequence length="57" mass="6443">MSSKPSDKLLIERFYKAQCPPDGYRKSPDLLNGHEVVAIKTSFSIRPLRSPELPSLK</sequence>
<reference evidence="1 2" key="1">
    <citation type="submission" date="2016-03" db="EMBL/GenBank/DDBJ databases">
        <title>EvidentialGene: Evidence-directed Construction of Genes on Genomes.</title>
        <authorList>
            <person name="Gilbert D.G."/>
            <person name="Choi J.-H."/>
            <person name="Mockaitis K."/>
            <person name="Colbourne J."/>
            <person name="Pfrender M."/>
        </authorList>
    </citation>
    <scope>NUCLEOTIDE SEQUENCE [LARGE SCALE GENOMIC DNA]</scope>
    <source>
        <strain evidence="1 2">Xinb3</strain>
        <tissue evidence="1">Complete organism</tissue>
    </source>
</reference>
<accession>A0A162C8J0</accession>